<proteinExistence type="predicted"/>
<dbReference type="AlphaFoldDB" id="A0A4S2LD79"/>
<dbReference type="EMBL" id="SJOL01008080">
    <property type="protein sequence ID" value="TGZ61171.1"/>
    <property type="molecule type" value="Genomic_DNA"/>
</dbReference>
<sequence length="124" mass="14330">MASRTRHRFEKSSVYVTTINLADALYEAFDALIPGIFKTIRLVRLQHNASRPKTIFSFTFIISITIDSITKVFNTDVLLPFALYVLPTFPVHISSRMVPDPVLVCLVFFVDMIHRWHHQVPLRT</sequence>
<organism evidence="1 2">
    <name type="scientific">Opisthorchis felineus</name>
    <dbReference type="NCBI Taxonomy" id="147828"/>
    <lineage>
        <taxon>Eukaryota</taxon>
        <taxon>Metazoa</taxon>
        <taxon>Spiralia</taxon>
        <taxon>Lophotrochozoa</taxon>
        <taxon>Platyhelminthes</taxon>
        <taxon>Trematoda</taxon>
        <taxon>Digenea</taxon>
        <taxon>Opisthorchiida</taxon>
        <taxon>Opisthorchiata</taxon>
        <taxon>Opisthorchiidae</taxon>
        <taxon>Opisthorchis</taxon>
    </lineage>
</organism>
<dbReference type="Proteomes" id="UP000308267">
    <property type="component" value="Unassembled WGS sequence"/>
</dbReference>
<comment type="caution">
    <text evidence="1">The sequence shown here is derived from an EMBL/GenBank/DDBJ whole genome shotgun (WGS) entry which is preliminary data.</text>
</comment>
<accession>A0A4S2LD79</accession>
<evidence type="ECO:0000313" key="2">
    <source>
        <dbReference type="Proteomes" id="UP000308267"/>
    </source>
</evidence>
<name>A0A4S2LD79_OPIFE</name>
<keyword evidence="2" id="KW-1185">Reference proteome</keyword>
<gene>
    <name evidence="1" type="ORF">CRM22_008130</name>
</gene>
<evidence type="ECO:0000313" key="1">
    <source>
        <dbReference type="EMBL" id="TGZ61171.1"/>
    </source>
</evidence>
<reference evidence="1 2" key="1">
    <citation type="journal article" date="2019" name="BMC Genomics">
        <title>New insights from Opisthorchis felineus genome: update on genomics of the epidemiologically important liver flukes.</title>
        <authorList>
            <person name="Ershov N.I."/>
            <person name="Mordvinov V.A."/>
            <person name="Prokhortchouk E.B."/>
            <person name="Pakharukova M.Y."/>
            <person name="Gunbin K.V."/>
            <person name="Ustyantsev K."/>
            <person name="Genaev M.A."/>
            <person name="Blinov A.G."/>
            <person name="Mazur A."/>
            <person name="Boulygina E."/>
            <person name="Tsygankova S."/>
            <person name="Khrameeva E."/>
            <person name="Chekanov N."/>
            <person name="Fan G."/>
            <person name="Xiao A."/>
            <person name="Zhang H."/>
            <person name="Xu X."/>
            <person name="Yang H."/>
            <person name="Solovyev V."/>
            <person name="Lee S.M."/>
            <person name="Liu X."/>
            <person name="Afonnikov D.A."/>
            <person name="Skryabin K.G."/>
        </authorList>
    </citation>
    <scope>NUCLEOTIDE SEQUENCE [LARGE SCALE GENOMIC DNA]</scope>
    <source>
        <strain evidence="1">AK-0245</strain>
        <tissue evidence="1">Whole organism</tissue>
    </source>
</reference>
<protein>
    <submittedName>
        <fullName evidence="1">Uncharacterized protein</fullName>
    </submittedName>
</protein>